<sequence>MLYETAARAEEILALTFQQATTRLTGGPYTLHQLRNSVLTHAAEDGSNTSTLLGFSGHTSVATPARYSKVWAEALFRWRQARDPAARRR</sequence>
<evidence type="ECO:0000313" key="2">
    <source>
        <dbReference type="EMBL" id="SDJ96559.1"/>
    </source>
</evidence>
<evidence type="ECO:0000313" key="3">
    <source>
        <dbReference type="Proteomes" id="UP000199213"/>
    </source>
</evidence>
<gene>
    <name evidence="2" type="ORF">SAMN04487820_103193</name>
</gene>
<keyword evidence="3" id="KW-1185">Reference proteome</keyword>
<dbReference type="EMBL" id="FNFM01000003">
    <property type="protein sequence ID" value="SDJ96559.1"/>
    <property type="molecule type" value="Genomic_DNA"/>
</dbReference>
<reference evidence="3" key="1">
    <citation type="submission" date="2016-10" db="EMBL/GenBank/DDBJ databases">
        <authorList>
            <person name="Varghese N."/>
            <person name="Submissions S."/>
        </authorList>
    </citation>
    <scope>NUCLEOTIDE SEQUENCE [LARGE SCALE GENOMIC DNA]</scope>
    <source>
        <strain evidence="3">DSM 45460</strain>
    </source>
</reference>
<dbReference type="AlphaFoldDB" id="A0A1G8Y127"/>
<dbReference type="InterPro" id="IPR011010">
    <property type="entry name" value="DNA_brk_join_enz"/>
</dbReference>
<dbReference type="InterPro" id="IPR013762">
    <property type="entry name" value="Integrase-like_cat_sf"/>
</dbReference>
<dbReference type="GO" id="GO:0003677">
    <property type="term" value="F:DNA binding"/>
    <property type="evidence" value="ECO:0007669"/>
    <property type="project" value="InterPro"/>
</dbReference>
<dbReference type="SUPFAM" id="SSF56349">
    <property type="entry name" value="DNA breaking-rejoining enzymes"/>
    <property type="match status" value="1"/>
</dbReference>
<organism evidence="2 3">
    <name type="scientific">Actinopolyspora mzabensis</name>
    <dbReference type="NCBI Taxonomy" id="995066"/>
    <lineage>
        <taxon>Bacteria</taxon>
        <taxon>Bacillati</taxon>
        <taxon>Actinomycetota</taxon>
        <taxon>Actinomycetes</taxon>
        <taxon>Actinopolysporales</taxon>
        <taxon>Actinopolysporaceae</taxon>
        <taxon>Actinopolyspora</taxon>
    </lineage>
</organism>
<protein>
    <submittedName>
        <fullName evidence="2">Phage integrase family</fullName>
    </submittedName>
</protein>
<evidence type="ECO:0000256" key="1">
    <source>
        <dbReference type="ARBA" id="ARBA00023172"/>
    </source>
</evidence>
<dbReference type="Gene3D" id="1.10.443.10">
    <property type="entry name" value="Intergrase catalytic core"/>
    <property type="match status" value="1"/>
</dbReference>
<dbReference type="GO" id="GO:0006310">
    <property type="term" value="P:DNA recombination"/>
    <property type="evidence" value="ECO:0007669"/>
    <property type="project" value="UniProtKB-KW"/>
</dbReference>
<name>A0A1G8Y127_ACTMZ</name>
<dbReference type="Proteomes" id="UP000199213">
    <property type="component" value="Unassembled WGS sequence"/>
</dbReference>
<dbReference type="RefSeq" id="WP_245693928.1">
    <property type="nucleotide sequence ID" value="NZ_FNFM01000003.1"/>
</dbReference>
<keyword evidence="1" id="KW-0233">DNA recombination</keyword>
<dbReference type="GO" id="GO:0015074">
    <property type="term" value="P:DNA integration"/>
    <property type="evidence" value="ECO:0007669"/>
    <property type="project" value="InterPro"/>
</dbReference>
<accession>A0A1G8Y127</accession>
<proteinExistence type="predicted"/>